<name>A0A653L4A2_AERVE</name>
<evidence type="ECO:0000313" key="2">
    <source>
        <dbReference type="Proteomes" id="UP000439123"/>
    </source>
</evidence>
<accession>A0A653L4A2</accession>
<sequence length="70" mass="8056">MTKPGQVPGFLLPRYPAPAFCSLKQFDKNQIIVQSYGDHSHITPIHSSFVANHFDHHQFSDIHINYNYSD</sequence>
<proteinExistence type="predicted"/>
<protein>
    <submittedName>
        <fullName evidence="1">Uncharacterized protein</fullName>
    </submittedName>
</protein>
<dbReference type="AlphaFoldDB" id="A0A653L4A2"/>
<gene>
    <name evidence="1" type="ORF">AERO8C_30088</name>
</gene>
<reference evidence="1 2" key="1">
    <citation type="submission" date="2019-10" db="EMBL/GenBank/DDBJ databases">
        <authorList>
            <person name="Karimi E."/>
        </authorList>
    </citation>
    <scope>NUCLEOTIDE SEQUENCE [LARGE SCALE GENOMIC DNA]</scope>
    <source>
        <strain evidence="1">Aeromonas sp. 8C</strain>
    </source>
</reference>
<dbReference type="Proteomes" id="UP000439123">
    <property type="component" value="Unassembled WGS sequence"/>
</dbReference>
<dbReference type="EMBL" id="CABWLC010000016">
    <property type="protein sequence ID" value="VXA86501.1"/>
    <property type="molecule type" value="Genomic_DNA"/>
</dbReference>
<organism evidence="1 2">
    <name type="scientific">Aeromonas veronii</name>
    <dbReference type="NCBI Taxonomy" id="654"/>
    <lineage>
        <taxon>Bacteria</taxon>
        <taxon>Pseudomonadati</taxon>
        <taxon>Pseudomonadota</taxon>
        <taxon>Gammaproteobacteria</taxon>
        <taxon>Aeromonadales</taxon>
        <taxon>Aeromonadaceae</taxon>
        <taxon>Aeromonas</taxon>
    </lineage>
</organism>
<evidence type="ECO:0000313" key="1">
    <source>
        <dbReference type="EMBL" id="VXA86501.1"/>
    </source>
</evidence>